<keyword evidence="3" id="KW-1003">Cell membrane</keyword>
<dbReference type="Proteomes" id="UP000217771">
    <property type="component" value="Unassembled WGS sequence"/>
</dbReference>
<dbReference type="GO" id="GO:0005886">
    <property type="term" value="C:plasma membrane"/>
    <property type="evidence" value="ECO:0007669"/>
    <property type="project" value="UniProtKB-SubCell"/>
</dbReference>
<dbReference type="OrthoDB" id="9776369at2"/>
<proteinExistence type="predicted"/>
<comment type="subcellular location">
    <subcellularLocation>
        <location evidence="1">Cell membrane</location>
        <topology evidence="1">Peripheral membrane protein</topology>
    </subcellularLocation>
</comment>
<evidence type="ECO:0000256" key="4">
    <source>
        <dbReference type="ARBA" id="ARBA00022597"/>
    </source>
</evidence>
<dbReference type="PANTHER" id="PTHR43790:SF3">
    <property type="entry name" value="D-ALLOSE IMPORT ATP-BINDING PROTEIN ALSA-RELATED"/>
    <property type="match status" value="1"/>
</dbReference>
<dbReference type="EMBL" id="NSKB01000019">
    <property type="protein sequence ID" value="PAU73961.1"/>
    <property type="molecule type" value="Genomic_DNA"/>
</dbReference>
<dbReference type="Gene3D" id="3.40.50.300">
    <property type="entry name" value="P-loop containing nucleotide triphosphate hydrolases"/>
    <property type="match status" value="2"/>
</dbReference>
<feature type="domain" description="ABC transporter" evidence="10">
    <location>
        <begin position="254"/>
        <end position="492"/>
    </location>
</feature>
<dbReference type="InterPro" id="IPR027417">
    <property type="entry name" value="P-loop_NTPase"/>
</dbReference>
<protein>
    <submittedName>
        <fullName evidence="11">D-xylose ABC transporter ATP-binding protein</fullName>
    </submittedName>
</protein>
<dbReference type="PANTHER" id="PTHR43790">
    <property type="entry name" value="CARBOHYDRATE TRANSPORT ATP-BINDING PROTEIN MG119-RELATED"/>
    <property type="match status" value="1"/>
</dbReference>
<dbReference type="InterPro" id="IPR003593">
    <property type="entry name" value="AAA+_ATPase"/>
</dbReference>
<name>A0A2A2EM79_9GAMM</name>
<evidence type="ECO:0000256" key="1">
    <source>
        <dbReference type="ARBA" id="ARBA00004202"/>
    </source>
</evidence>
<accession>A0A2A2EM79</accession>
<dbReference type="PROSITE" id="PS50893">
    <property type="entry name" value="ABC_TRANSPORTER_2"/>
    <property type="match status" value="2"/>
</dbReference>
<sequence>MSNNLLLEASNITKSFSGVPALENGVLRLRPGSIHALCGGNGAGKSTLLNILMGVLPRDGGSIKIEGRDVHFSSPKDALGFGISMISQELEPVPELTVAENIFLGREPKKAGFIVDYRRMFDQARDVLGELNIQIEPTVKLGSLSIAEIQMVEIAKAISQNARIIIMDEPTSAIGERETELLFEAVHKLKDRGAGIIYVSHRMNELFRIADDYTIMRDGTFVGTGSMGDIDRKYLIDTILGKELQEEFSKFNVPGEREILRVEHYTRHGEFKDISLSLKEGEILGIFGLMGSGRSEFLNTLFGINAPHDGEAWIDGAKFTPRGPRDAMDAGMAYVTEDRKGNGLLVGSSIRNNISMASVKKVSKLGLVSSRKEAKVARLQVENHQIKSSSIEMEVRHMSGGNQQKVVLAKWLQTDPNILMLDEPTRGIDVGAKREMYRFMSEFSRNGKGVIMTSSEIPEILGMSDRVIVFRKGRLAGELSGSDLNQDNLARLSS</sequence>
<dbReference type="SMART" id="SM00382">
    <property type="entry name" value="AAA"/>
    <property type="match status" value="2"/>
</dbReference>
<feature type="domain" description="ABC transporter" evidence="10">
    <location>
        <begin position="7"/>
        <end position="243"/>
    </location>
</feature>
<evidence type="ECO:0000256" key="8">
    <source>
        <dbReference type="ARBA" id="ARBA00022967"/>
    </source>
</evidence>
<gene>
    <name evidence="11" type="ORF">CK498_24980</name>
</gene>
<evidence type="ECO:0000256" key="7">
    <source>
        <dbReference type="ARBA" id="ARBA00022840"/>
    </source>
</evidence>
<organism evidence="11 12">
    <name type="scientific">Halomonas salipaludis</name>
    <dbReference type="NCBI Taxonomy" id="2032625"/>
    <lineage>
        <taxon>Bacteria</taxon>
        <taxon>Pseudomonadati</taxon>
        <taxon>Pseudomonadota</taxon>
        <taxon>Gammaproteobacteria</taxon>
        <taxon>Oceanospirillales</taxon>
        <taxon>Halomonadaceae</taxon>
        <taxon>Halomonas</taxon>
    </lineage>
</organism>
<dbReference type="InterPro" id="IPR050107">
    <property type="entry name" value="ABC_carbohydrate_import_ATPase"/>
</dbReference>
<dbReference type="CDD" id="cd03216">
    <property type="entry name" value="ABC_Carb_Monos_I"/>
    <property type="match status" value="1"/>
</dbReference>
<evidence type="ECO:0000256" key="9">
    <source>
        <dbReference type="ARBA" id="ARBA00023136"/>
    </source>
</evidence>
<keyword evidence="6" id="KW-0547">Nucleotide-binding</keyword>
<evidence type="ECO:0000256" key="2">
    <source>
        <dbReference type="ARBA" id="ARBA00022448"/>
    </source>
</evidence>
<dbReference type="SUPFAM" id="SSF52540">
    <property type="entry name" value="P-loop containing nucleoside triphosphate hydrolases"/>
    <property type="match status" value="2"/>
</dbReference>
<dbReference type="InterPro" id="IPR003439">
    <property type="entry name" value="ABC_transporter-like_ATP-bd"/>
</dbReference>
<evidence type="ECO:0000313" key="11">
    <source>
        <dbReference type="EMBL" id="PAU73961.1"/>
    </source>
</evidence>
<dbReference type="RefSeq" id="WP_095623560.1">
    <property type="nucleotide sequence ID" value="NZ_NSKB01000019.1"/>
</dbReference>
<evidence type="ECO:0000313" key="12">
    <source>
        <dbReference type="Proteomes" id="UP000217771"/>
    </source>
</evidence>
<dbReference type="AlphaFoldDB" id="A0A2A2EM79"/>
<keyword evidence="7 11" id="KW-0067">ATP-binding</keyword>
<dbReference type="InterPro" id="IPR017871">
    <property type="entry name" value="ABC_transporter-like_CS"/>
</dbReference>
<keyword evidence="8" id="KW-1278">Translocase</keyword>
<comment type="caution">
    <text evidence="11">The sequence shown here is derived from an EMBL/GenBank/DDBJ whole genome shotgun (WGS) entry which is preliminary data.</text>
</comment>
<evidence type="ECO:0000256" key="3">
    <source>
        <dbReference type="ARBA" id="ARBA00022475"/>
    </source>
</evidence>
<reference evidence="11 12" key="1">
    <citation type="submission" date="2017-08" db="EMBL/GenBank/DDBJ databases">
        <title>Halomonas alkalisoli sp. nov., isolated from saline alkaline soil.</title>
        <authorList>
            <person name="Wang D."/>
            <person name="Zhang G."/>
        </authorList>
    </citation>
    <scope>NUCLEOTIDE SEQUENCE [LARGE SCALE GENOMIC DNA]</scope>
    <source>
        <strain evidence="11 12">WRN001</strain>
    </source>
</reference>
<dbReference type="GO" id="GO:0016887">
    <property type="term" value="F:ATP hydrolysis activity"/>
    <property type="evidence" value="ECO:0007669"/>
    <property type="project" value="InterPro"/>
</dbReference>
<dbReference type="CDD" id="cd03215">
    <property type="entry name" value="ABC_Carb_Monos_II"/>
    <property type="match status" value="1"/>
</dbReference>
<keyword evidence="5" id="KW-0677">Repeat</keyword>
<dbReference type="FunFam" id="3.40.50.300:FF:000127">
    <property type="entry name" value="Ribose import ATP-binding protein RbsA"/>
    <property type="match status" value="1"/>
</dbReference>
<keyword evidence="4" id="KW-0762">Sugar transport</keyword>
<keyword evidence="12" id="KW-1185">Reference proteome</keyword>
<keyword evidence="9" id="KW-0472">Membrane</keyword>
<dbReference type="PROSITE" id="PS00211">
    <property type="entry name" value="ABC_TRANSPORTER_1"/>
    <property type="match status" value="1"/>
</dbReference>
<evidence type="ECO:0000256" key="5">
    <source>
        <dbReference type="ARBA" id="ARBA00022737"/>
    </source>
</evidence>
<evidence type="ECO:0000259" key="10">
    <source>
        <dbReference type="PROSITE" id="PS50893"/>
    </source>
</evidence>
<keyword evidence="2" id="KW-0813">Transport</keyword>
<dbReference type="GO" id="GO:0005524">
    <property type="term" value="F:ATP binding"/>
    <property type="evidence" value="ECO:0007669"/>
    <property type="project" value="UniProtKB-KW"/>
</dbReference>
<evidence type="ECO:0000256" key="6">
    <source>
        <dbReference type="ARBA" id="ARBA00022741"/>
    </source>
</evidence>
<dbReference type="Pfam" id="PF00005">
    <property type="entry name" value="ABC_tran"/>
    <property type="match status" value="2"/>
</dbReference>